<dbReference type="Pfam" id="PF01520">
    <property type="entry name" value="Amidase_3"/>
    <property type="match status" value="1"/>
</dbReference>
<protein>
    <recommendedName>
        <fullName evidence="2">N-acetylmuramoyl-L-alanine amidase</fullName>
        <ecNumber evidence="2">3.5.1.28</ecNumber>
    </recommendedName>
</protein>
<accession>A0A1B1YV90</accession>
<dbReference type="OrthoDB" id="9806267at2"/>
<dbReference type="Gene3D" id="2.60.40.3500">
    <property type="match status" value="1"/>
</dbReference>
<dbReference type="InterPro" id="IPR021731">
    <property type="entry name" value="AMIN_dom"/>
</dbReference>
<feature type="domain" description="MurNAc-LAA" evidence="5">
    <location>
        <begin position="267"/>
        <end position="422"/>
    </location>
</feature>
<dbReference type="Proteomes" id="UP000092952">
    <property type="component" value="Chromosome"/>
</dbReference>
<dbReference type="GO" id="GO:0030288">
    <property type="term" value="C:outer membrane-bounded periplasmic space"/>
    <property type="evidence" value="ECO:0007669"/>
    <property type="project" value="TreeGrafter"/>
</dbReference>
<dbReference type="KEGG" id="gbi:PG2T_10995"/>
<keyword evidence="4" id="KW-0732">Signal</keyword>
<dbReference type="PANTHER" id="PTHR30404:SF0">
    <property type="entry name" value="N-ACETYLMURAMOYL-L-ALANINE AMIDASE AMIC"/>
    <property type="match status" value="1"/>
</dbReference>
<dbReference type="SUPFAM" id="SSF53187">
    <property type="entry name" value="Zn-dependent exopeptidases"/>
    <property type="match status" value="1"/>
</dbReference>
<evidence type="ECO:0000256" key="4">
    <source>
        <dbReference type="SAM" id="SignalP"/>
    </source>
</evidence>
<sequence length="453" mass="46665">MFAAAFVVCLLALSPLAGFAGELRGVQYAPVAGGTRLTLNLSAPTAVRVFSLKAPERLVVDLPATTLRGALAAPPGGTLRAVRTGPQAGGGLRVVFDLATPVQWRHATLPAGGGQGPRVQIDVLGGKAALAPVVARAPAKAPRPASAPVVAKPANAVAIAKTAPQVTKQPATPVAPRPEPAVATAAAVPSAAAAPVLRAKSAGAVTVVIDAGHGGHDVGAVGPGRLYEKTVTLAIARELAAQINARPGMRAVLTRSDDRFLELRQRTAVAHKHKADLFVSIHADAVAKGTARGSSVYALSEHGATSEAARLLAARENAAGLAPGLADAGQDKVLRSVLLDLSQNATTESSLRLADRLLDRIADVNKLHRSDVQQAGFMVLKSPQVPSVLVETAFISSPDEARKLADPAFRRRMATALAAGIRDYLQTEPRLRQALADAETGRTPALRRADDGS</sequence>
<evidence type="ECO:0000256" key="2">
    <source>
        <dbReference type="ARBA" id="ARBA00011901"/>
    </source>
</evidence>
<feature type="signal peptide" evidence="4">
    <location>
        <begin position="1"/>
        <end position="20"/>
    </location>
</feature>
<reference evidence="7" key="1">
    <citation type="submission" date="2016-03" db="EMBL/GenBank/DDBJ databases">
        <title>Complete genome sequence of Solimmundus cernigliae, representing a novel lineage of polycyclic aromatic hydrocarbon degraders within the Gammaproteobacteria.</title>
        <authorList>
            <person name="Singleton D.R."/>
            <person name="Dickey A.N."/>
            <person name="Scholl E.H."/>
            <person name="Wright F.A."/>
            <person name="Aitken M.D."/>
        </authorList>
    </citation>
    <scope>NUCLEOTIDE SEQUENCE [LARGE SCALE GENOMIC DNA]</scope>
    <source>
        <strain evidence="7">TR3.2</strain>
    </source>
</reference>
<dbReference type="CDD" id="cd02696">
    <property type="entry name" value="MurNAc-LAA"/>
    <property type="match status" value="1"/>
</dbReference>
<evidence type="ECO:0000256" key="3">
    <source>
        <dbReference type="ARBA" id="ARBA00022801"/>
    </source>
</evidence>
<comment type="catalytic activity">
    <reaction evidence="1">
        <text>Hydrolyzes the link between N-acetylmuramoyl residues and L-amino acid residues in certain cell-wall glycopeptides.</text>
        <dbReference type="EC" id="3.5.1.28"/>
    </reaction>
</comment>
<evidence type="ECO:0000256" key="1">
    <source>
        <dbReference type="ARBA" id="ARBA00001561"/>
    </source>
</evidence>
<dbReference type="Gene3D" id="3.40.630.40">
    <property type="entry name" value="Zn-dependent exopeptidases"/>
    <property type="match status" value="1"/>
</dbReference>
<keyword evidence="3" id="KW-0378">Hydrolase</keyword>
<dbReference type="EMBL" id="CP014671">
    <property type="protein sequence ID" value="ANX04637.1"/>
    <property type="molecule type" value="Genomic_DNA"/>
</dbReference>
<proteinExistence type="predicted"/>
<keyword evidence="7" id="KW-1185">Reference proteome</keyword>
<feature type="chain" id="PRO_5008533034" description="N-acetylmuramoyl-L-alanine amidase" evidence="4">
    <location>
        <begin position="21"/>
        <end position="453"/>
    </location>
</feature>
<evidence type="ECO:0000313" key="7">
    <source>
        <dbReference type="Proteomes" id="UP000092952"/>
    </source>
</evidence>
<dbReference type="AlphaFoldDB" id="A0A1B1YV90"/>
<dbReference type="InterPro" id="IPR002508">
    <property type="entry name" value="MurNAc-LAA_cat"/>
</dbReference>
<dbReference type="STRING" id="1810504.PG2T_10995"/>
<dbReference type="InterPro" id="IPR050695">
    <property type="entry name" value="N-acetylmuramoyl_amidase_3"/>
</dbReference>
<gene>
    <name evidence="6" type="ORF">PG2T_10995</name>
</gene>
<evidence type="ECO:0000259" key="5">
    <source>
        <dbReference type="SMART" id="SM00646"/>
    </source>
</evidence>
<dbReference type="FunCoup" id="A0A1B1YV90">
    <property type="interactions" value="159"/>
</dbReference>
<name>A0A1B1YV90_9GAMM</name>
<dbReference type="GO" id="GO:0009253">
    <property type="term" value="P:peptidoglycan catabolic process"/>
    <property type="evidence" value="ECO:0007669"/>
    <property type="project" value="InterPro"/>
</dbReference>
<dbReference type="PANTHER" id="PTHR30404">
    <property type="entry name" value="N-ACETYLMURAMOYL-L-ALANINE AMIDASE"/>
    <property type="match status" value="1"/>
</dbReference>
<dbReference type="Pfam" id="PF11741">
    <property type="entry name" value="AMIN"/>
    <property type="match status" value="1"/>
</dbReference>
<evidence type="ECO:0000313" key="6">
    <source>
        <dbReference type="EMBL" id="ANX04637.1"/>
    </source>
</evidence>
<dbReference type="SMART" id="SM00646">
    <property type="entry name" value="Ami_3"/>
    <property type="match status" value="1"/>
</dbReference>
<organism evidence="6 7">
    <name type="scientific">Immundisolibacter cernigliae</name>
    <dbReference type="NCBI Taxonomy" id="1810504"/>
    <lineage>
        <taxon>Bacteria</taxon>
        <taxon>Pseudomonadati</taxon>
        <taxon>Pseudomonadota</taxon>
        <taxon>Gammaproteobacteria</taxon>
        <taxon>Immundisolibacterales</taxon>
        <taxon>Immundisolibacteraceae</taxon>
        <taxon>Immundisolibacter</taxon>
    </lineage>
</organism>
<dbReference type="InParanoid" id="A0A1B1YV90"/>
<dbReference type="EC" id="3.5.1.28" evidence="2"/>
<dbReference type="GO" id="GO:0008745">
    <property type="term" value="F:N-acetylmuramoyl-L-alanine amidase activity"/>
    <property type="evidence" value="ECO:0007669"/>
    <property type="project" value="UniProtKB-EC"/>
</dbReference>